<proteinExistence type="predicted"/>
<protein>
    <submittedName>
        <fullName evidence="2">Uncharacterized protein</fullName>
    </submittedName>
</protein>
<reference evidence="2" key="1">
    <citation type="submission" date="2014-09" db="EMBL/GenBank/DDBJ databases">
        <authorList>
            <person name="Magalhaes I.L.F."/>
            <person name="Oliveira U."/>
            <person name="Santos F.R."/>
            <person name="Vidigal T.H.D.A."/>
            <person name="Brescovit A.D."/>
            <person name="Santos A.J."/>
        </authorList>
    </citation>
    <scope>NUCLEOTIDE SEQUENCE</scope>
    <source>
        <tissue evidence="2">Shoot tissue taken approximately 20 cm above the soil surface</tissue>
    </source>
</reference>
<evidence type="ECO:0000313" key="2">
    <source>
        <dbReference type="EMBL" id="JAD78869.1"/>
    </source>
</evidence>
<sequence length="189" mass="20548">MPRSPRPPRPAPAEAAPGGGDEDEEEFEICNYDGFVYKRARGLYPDVAPSSAQAAAGPDPEVARRRRRRSALLRLRAKRIRELSRWETLAYNLDVPPPAPRQPPPQSPPASTRPADSNSILDGLLGQAEVQAELLNKVSQMCDQIQILCDAQEAAVVDDIAALPVWGNPKHLIKALCDSPDEQTAPGTT</sequence>
<dbReference type="PANTHER" id="PTHR35737:SF1">
    <property type="entry name" value="CRYPTIC LOCI REGULATOR"/>
    <property type="match status" value="1"/>
</dbReference>
<dbReference type="PANTHER" id="PTHR35737">
    <property type="entry name" value="CRYPTIC LOCI REGULATOR"/>
    <property type="match status" value="1"/>
</dbReference>
<name>A0A0A9CRA3_ARUDO</name>
<feature type="compositionally biased region" description="Pro residues" evidence="1">
    <location>
        <begin position="1"/>
        <end position="11"/>
    </location>
</feature>
<feature type="compositionally biased region" description="Pro residues" evidence="1">
    <location>
        <begin position="95"/>
        <end position="108"/>
    </location>
</feature>
<organism evidence="2">
    <name type="scientific">Arundo donax</name>
    <name type="common">Giant reed</name>
    <name type="synonym">Donax arundinaceus</name>
    <dbReference type="NCBI Taxonomy" id="35708"/>
    <lineage>
        <taxon>Eukaryota</taxon>
        <taxon>Viridiplantae</taxon>
        <taxon>Streptophyta</taxon>
        <taxon>Embryophyta</taxon>
        <taxon>Tracheophyta</taxon>
        <taxon>Spermatophyta</taxon>
        <taxon>Magnoliopsida</taxon>
        <taxon>Liliopsida</taxon>
        <taxon>Poales</taxon>
        <taxon>Poaceae</taxon>
        <taxon>PACMAD clade</taxon>
        <taxon>Arundinoideae</taxon>
        <taxon>Arundineae</taxon>
        <taxon>Arundo</taxon>
    </lineage>
</organism>
<feature type="region of interest" description="Disordered" evidence="1">
    <location>
        <begin position="1"/>
        <end position="26"/>
    </location>
</feature>
<accession>A0A0A9CRA3</accession>
<reference evidence="2" key="2">
    <citation type="journal article" date="2015" name="Data Brief">
        <title>Shoot transcriptome of the giant reed, Arundo donax.</title>
        <authorList>
            <person name="Barrero R.A."/>
            <person name="Guerrero F.D."/>
            <person name="Moolhuijzen P."/>
            <person name="Goolsby J.A."/>
            <person name="Tidwell J."/>
            <person name="Bellgard S.E."/>
            <person name="Bellgard M.I."/>
        </authorList>
    </citation>
    <scope>NUCLEOTIDE SEQUENCE</scope>
    <source>
        <tissue evidence="2">Shoot tissue taken approximately 20 cm above the soil surface</tissue>
    </source>
</reference>
<feature type="region of interest" description="Disordered" evidence="1">
    <location>
        <begin position="91"/>
        <end position="118"/>
    </location>
</feature>
<dbReference type="AlphaFoldDB" id="A0A0A9CRA3"/>
<dbReference type="EMBL" id="GBRH01219026">
    <property type="protein sequence ID" value="JAD78869.1"/>
    <property type="molecule type" value="Transcribed_RNA"/>
</dbReference>
<evidence type="ECO:0000256" key="1">
    <source>
        <dbReference type="SAM" id="MobiDB-lite"/>
    </source>
</evidence>